<dbReference type="InterPro" id="IPR055170">
    <property type="entry name" value="GFO_IDH_MocA-like_dom"/>
</dbReference>
<feature type="domain" description="GFO/IDH/MocA-like oxidoreductase" evidence="3">
    <location>
        <begin position="124"/>
        <end position="240"/>
    </location>
</feature>
<evidence type="ECO:0000259" key="2">
    <source>
        <dbReference type="Pfam" id="PF01408"/>
    </source>
</evidence>
<dbReference type="InterPro" id="IPR036291">
    <property type="entry name" value="NAD(P)-bd_dom_sf"/>
</dbReference>
<dbReference type="Pfam" id="PF22725">
    <property type="entry name" value="GFO_IDH_MocA_C3"/>
    <property type="match status" value="1"/>
</dbReference>
<evidence type="ECO:0000256" key="1">
    <source>
        <dbReference type="ARBA" id="ARBA00023002"/>
    </source>
</evidence>
<dbReference type="GO" id="GO:0000166">
    <property type="term" value="F:nucleotide binding"/>
    <property type="evidence" value="ECO:0007669"/>
    <property type="project" value="InterPro"/>
</dbReference>
<dbReference type="PANTHER" id="PTHR42840:SF3">
    <property type="entry name" value="BINDING ROSSMANN FOLD OXIDOREDUCTASE, PUTATIVE (AFU_ORTHOLOGUE AFUA_2G10240)-RELATED"/>
    <property type="match status" value="1"/>
</dbReference>
<evidence type="ECO:0000313" key="4">
    <source>
        <dbReference type="EMBL" id="CAB4938478.1"/>
    </source>
</evidence>
<feature type="domain" description="Gfo/Idh/MocA-like oxidoreductase N-terminal" evidence="2">
    <location>
        <begin position="1"/>
        <end position="115"/>
    </location>
</feature>
<dbReference type="AlphaFoldDB" id="A0A6J7J533"/>
<organism evidence="4">
    <name type="scientific">freshwater metagenome</name>
    <dbReference type="NCBI Taxonomy" id="449393"/>
    <lineage>
        <taxon>unclassified sequences</taxon>
        <taxon>metagenomes</taxon>
        <taxon>ecological metagenomes</taxon>
    </lineage>
</organism>
<gene>
    <name evidence="4" type="ORF">UFOPK3772_00740</name>
</gene>
<reference evidence="4" key="1">
    <citation type="submission" date="2020-05" db="EMBL/GenBank/DDBJ databases">
        <authorList>
            <person name="Chiriac C."/>
            <person name="Salcher M."/>
            <person name="Ghai R."/>
            <person name="Kavagutti S V."/>
        </authorList>
    </citation>
    <scope>NUCLEOTIDE SEQUENCE</scope>
</reference>
<proteinExistence type="predicted"/>
<accession>A0A6J7J533</accession>
<dbReference type="EMBL" id="CAFBNE010000016">
    <property type="protein sequence ID" value="CAB4938478.1"/>
    <property type="molecule type" value="Genomic_DNA"/>
</dbReference>
<dbReference type="SUPFAM" id="SSF51735">
    <property type="entry name" value="NAD(P)-binding Rossmann-fold domains"/>
    <property type="match status" value="1"/>
</dbReference>
<protein>
    <submittedName>
        <fullName evidence="4">Unannotated protein</fullName>
    </submittedName>
</protein>
<name>A0A6J7J533_9ZZZZ</name>
<sequence length="332" mass="35616">MRIAVIGAGRMGAIRVEDLRPLVDDIIIANRTPATAVELAARFGATAVDLDSVLDQAVDAYVLATATDAHAGLLSELISRGKPILCEKPIALTLEENDAIIEQVTATGTPVQIGFQRRFDSGMAAAQQLIATGALGTLYAMHMIAHDHQPSTIEFLEGSGGIFRDLHVHDFDLIRWLTASEIETVYATKAVRAHEQYAAYADADTSLIHAVTAGGVQVSVSGTRHGPLGHDVHMEIFGSLDSVAPGVNARTPLRGLDTGAATTMNIDPYRGFVDRFRDAFRGETTAFTELVAGRRDNPCPPESAREALRVALACEVSVEQQRPVRVTEIVAR</sequence>
<dbReference type="Gene3D" id="3.40.50.720">
    <property type="entry name" value="NAD(P)-binding Rossmann-like Domain"/>
    <property type="match status" value="1"/>
</dbReference>
<evidence type="ECO:0000259" key="3">
    <source>
        <dbReference type="Pfam" id="PF22725"/>
    </source>
</evidence>
<dbReference type="GO" id="GO:0016491">
    <property type="term" value="F:oxidoreductase activity"/>
    <property type="evidence" value="ECO:0007669"/>
    <property type="project" value="UniProtKB-KW"/>
</dbReference>
<dbReference type="InterPro" id="IPR000683">
    <property type="entry name" value="Gfo/Idh/MocA-like_OxRdtase_N"/>
</dbReference>
<dbReference type="Pfam" id="PF01408">
    <property type="entry name" value="GFO_IDH_MocA"/>
    <property type="match status" value="1"/>
</dbReference>
<dbReference type="Gene3D" id="3.30.360.10">
    <property type="entry name" value="Dihydrodipicolinate Reductase, domain 2"/>
    <property type="match status" value="1"/>
</dbReference>
<dbReference type="PANTHER" id="PTHR42840">
    <property type="entry name" value="NAD(P)-BINDING ROSSMANN-FOLD SUPERFAMILY PROTEIN-RELATED"/>
    <property type="match status" value="1"/>
</dbReference>
<keyword evidence="1" id="KW-0560">Oxidoreductase</keyword>
<dbReference type="SUPFAM" id="SSF55347">
    <property type="entry name" value="Glyceraldehyde-3-phosphate dehydrogenase-like, C-terminal domain"/>
    <property type="match status" value="1"/>
</dbReference>